<dbReference type="FunFam" id="1.10.287.1080:FF:000001">
    <property type="entry name" value="Nucleoside triphosphate pyrophosphohydrolase"/>
    <property type="match status" value="1"/>
</dbReference>
<feature type="domain" description="NTP pyrophosphohydrolase MazG-like" evidence="1">
    <location>
        <begin position="28"/>
        <end position="101"/>
    </location>
</feature>
<dbReference type="EMBL" id="CP072385">
    <property type="protein sequence ID" value="QUC10644.1"/>
    <property type="molecule type" value="Genomic_DNA"/>
</dbReference>
<dbReference type="GO" id="GO:0006950">
    <property type="term" value="P:response to stress"/>
    <property type="evidence" value="ECO:0007669"/>
    <property type="project" value="UniProtKB-ARBA"/>
</dbReference>
<keyword evidence="4" id="KW-1185">Reference proteome</keyword>
<evidence type="ECO:0000259" key="1">
    <source>
        <dbReference type="Pfam" id="PF03819"/>
    </source>
</evidence>
<dbReference type="EMBL" id="LR134406">
    <property type="protein sequence ID" value="VEH69301.1"/>
    <property type="molecule type" value="Genomic_DNA"/>
</dbReference>
<dbReference type="PANTHER" id="PTHR30522">
    <property type="entry name" value="NUCLEOSIDE TRIPHOSPHATE PYROPHOSPHOHYDROLASE"/>
    <property type="match status" value="1"/>
</dbReference>
<dbReference type="PANTHER" id="PTHR30522:SF0">
    <property type="entry name" value="NUCLEOSIDE TRIPHOSPHATE PYROPHOSPHOHYDROLASE"/>
    <property type="match status" value="1"/>
</dbReference>
<accession>A0A3N4DLI6</accession>
<reference evidence="3 4" key="1">
    <citation type="submission" date="2018-12" db="EMBL/GenBank/DDBJ databases">
        <authorList>
            <consortium name="Pathogen Informatics"/>
        </authorList>
    </citation>
    <scope>NUCLEOTIDE SEQUENCE [LARGE SCALE GENOMIC DNA]</scope>
    <source>
        <strain evidence="3 4">NCTC12967</strain>
    </source>
</reference>
<dbReference type="GO" id="GO:0046047">
    <property type="term" value="P:TTP catabolic process"/>
    <property type="evidence" value="ECO:0007669"/>
    <property type="project" value="TreeGrafter"/>
</dbReference>
<dbReference type="OMA" id="LREHCPW"/>
<dbReference type="CDD" id="cd11528">
    <property type="entry name" value="NTP-PPase_MazG_Nterm"/>
    <property type="match status" value="1"/>
</dbReference>
<name>A0A3N4DLI6_9ACTN</name>
<dbReference type="Pfam" id="PF03819">
    <property type="entry name" value="MazG"/>
    <property type="match status" value="1"/>
</dbReference>
<dbReference type="GeneID" id="64406063"/>
<dbReference type="GO" id="GO:0047693">
    <property type="term" value="F:ATP diphosphatase activity"/>
    <property type="evidence" value="ECO:0007669"/>
    <property type="project" value="UniProtKB-EC"/>
</dbReference>
<proteinExistence type="predicted"/>
<dbReference type="EC" id="3.6.1.8" evidence="3"/>
<dbReference type="GO" id="GO:0046061">
    <property type="term" value="P:dATP catabolic process"/>
    <property type="evidence" value="ECO:0007669"/>
    <property type="project" value="TreeGrafter"/>
</dbReference>
<gene>
    <name evidence="3" type="primary">mazG</name>
    <name evidence="2" type="ORF">J5A53_12825</name>
    <name evidence="3" type="ORF">NCTC12967_00567</name>
</gene>
<evidence type="ECO:0000313" key="4">
    <source>
        <dbReference type="Proteomes" id="UP000273044"/>
    </source>
</evidence>
<dbReference type="Proteomes" id="UP000273044">
    <property type="component" value="Chromosome"/>
</dbReference>
<dbReference type="InterPro" id="IPR048015">
    <property type="entry name" value="NTP-PPase_MazG-like_N"/>
</dbReference>
<dbReference type="GO" id="GO:0046052">
    <property type="term" value="P:UTP catabolic process"/>
    <property type="evidence" value="ECO:0007669"/>
    <property type="project" value="TreeGrafter"/>
</dbReference>
<organism evidence="3 4">
    <name type="scientific">Arachnia propionica</name>
    <dbReference type="NCBI Taxonomy" id="1750"/>
    <lineage>
        <taxon>Bacteria</taxon>
        <taxon>Bacillati</taxon>
        <taxon>Actinomycetota</taxon>
        <taxon>Actinomycetes</taxon>
        <taxon>Propionibacteriales</taxon>
        <taxon>Propionibacteriaceae</taxon>
        <taxon>Arachnia</taxon>
    </lineage>
</organism>
<dbReference type="AlphaFoldDB" id="A0A3N4DLI6"/>
<protein>
    <submittedName>
        <fullName evidence="2">MazG family protein</fullName>
    </submittedName>
    <submittedName>
        <fullName evidence="3">Nucleoside triphosphate pyrophosphohydrolase</fullName>
        <ecNumber evidence="3">3.6.1.8</ecNumber>
    </submittedName>
</protein>
<dbReference type="GO" id="GO:0046076">
    <property type="term" value="P:dTTP catabolic process"/>
    <property type="evidence" value="ECO:0007669"/>
    <property type="project" value="TreeGrafter"/>
</dbReference>
<reference evidence="2" key="2">
    <citation type="submission" date="2021-03" db="EMBL/GenBank/DDBJ databases">
        <title>Human Oral Microbial Genomes.</title>
        <authorList>
            <person name="Johnston C.D."/>
            <person name="Chen T."/>
            <person name="Dewhirst F.E."/>
        </authorList>
    </citation>
    <scope>NUCLEOTIDE SEQUENCE</scope>
    <source>
        <strain evidence="2">F0714</strain>
    </source>
</reference>
<dbReference type="RefSeq" id="WP_014845698.1">
    <property type="nucleotide sequence ID" value="NZ_CAJZDL010000018.1"/>
</dbReference>
<keyword evidence="3" id="KW-0378">Hydrolase</keyword>
<dbReference type="InterPro" id="IPR004518">
    <property type="entry name" value="MazG-like_dom"/>
</dbReference>
<dbReference type="InterPro" id="IPR011551">
    <property type="entry name" value="NTP_PyrPHydrolase_MazG"/>
</dbReference>
<evidence type="ECO:0000313" key="2">
    <source>
        <dbReference type="EMBL" id="QUC10644.1"/>
    </source>
</evidence>
<dbReference type="Proteomes" id="UP000677180">
    <property type="component" value="Chromosome"/>
</dbReference>
<evidence type="ECO:0000313" key="3">
    <source>
        <dbReference type="EMBL" id="VEH69301.1"/>
    </source>
</evidence>
<dbReference type="GO" id="GO:0046081">
    <property type="term" value="P:dUTP catabolic process"/>
    <property type="evidence" value="ECO:0007669"/>
    <property type="project" value="TreeGrafter"/>
</dbReference>
<dbReference type="SUPFAM" id="SSF101386">
    <property type="entry name" value="all-alpha NTP pyrophosphatases"/>
    <property type="match status" value="1"/>
</dbReference>
<dbReference type="GO" id="GO:0006203">
    <property type="term" value="P:dGTP catabolic process"/>
    <property type="evidence" value="ECO:0007669"/>
    <property type="project" value="TreeGrafter"/>
</dbReference>
<dbReference type="OrthoDB" id="9808939at2"/>
<dbReference type="Gene3D" id="1.10.287.1080">
    <property type="entry name" value="MazG-like"/>
    <property type="match status" value="1"/>
</dbReference>
<sequence>MPEVGEQLIRLNEVMARLRIECPWDREQTHSSLLTHLVEETCEVVDAVEGGTDDDLREELGDLLLQVYFHARIAENEGRFTIDDVARGIADKLIRRHPHVFGDGEVPEDLRGVWERRKRQEKGRTSSLDGIARSMSSLARTQKVIARARSHEVPVGFPSEPVTAEDVGERIQALVARAQASGVDADAAVREALRGLEERIRQAEGPAGTA</sequence>